<evidence type="ECO:0000256" key="3">
    <source>
        <dbReference type="ARBA" id="ARBA00006904"/>
    </source>
</evidence>
<evidence type="ECO:0000256" key="9">
    <source>
        <dbReference type="ARBA" id="ARBA00023299"/>
    </source>
</evidence>
<keyword evidence="8 12" id="KW-0664">Pyridoxine biosynthesis</keyword>
<dbReference type="UniPathway" id="UPA00244">
    <property type="reaction ID" value="UER00311"/>
</dbReference>
<dbReference type="InterPro" id="IPR000192">
    <property type="entry name" value="Aminotrans_V_dom"/>
</dbReference>
<comment type="subunit">
    <text evidence="12">Homodimer.</text>
</comment>
<evidence type="ECO:0000256" key="8">
    <source>
        <dbReference type="ARBA" id="ARBA00023096"/>
    </source>
</evidence>
<keyword evidence="5 12" id="KW-0028">Amino-acid biosynthesis</keyword>
<dbReference type="PIRSF" id="PIRSF000525">
    <property type="entry name" value="SerC"/>
    <property type="match status" value="1"/>
</dbReference>
<reference evidence="15 16" key="1">
    <citation type="submission" date="2019-02" db="EMBL/GenBank/DDBJ databases">
        <title>Deep-cultivation of Planctomycetes and their phenomic and genomic characterization uncovers novel biology.</title>
        <authorList>
            <person name="Wiegand S."/>
            <person name="Jogler M."/>
            <person name="Boedeker C."/>
            <person name="Pinto D."/>
            <person name="Vollmers J."/>
            <person name="Rivas-Marin E."/>
            <person name="Kohn T."/>
            <person name="Peeters S.H."/>
            <person name="Heuer A."/>
            <person name="Rast P."/>
            <person name="Oberbeckmann S."/>
            <person name="Bunk B."/>
            <person name="Jeske O."/>
            <person name="Meyerdierks A."/>
            <person name="Storesund J.E."/>
            <person name="Kallscheuer N."/>
            <person name="Luecker S."/>
            <person name="Lage O.M."/>
            <person name="Pohl T."/>
            <person name="Merkel B.J."/>
            <person name="Hornburger P."/>
            <person name="Mueller R.-W."/>
            <person name="Bruemmer F."/>
            <person name="Labrenz M."/>
            <person name="Spormann A.M."/>
            <person name="Op Den Camp H."/>
            <person name="Overmann J."/>
            <person name="Amann R."/>
            <person name="Jetten M.S.M."/>
            <person name="Mascher T."/>
            <person name="Medema M.H."/>
            <person name="Devos D.P."/>
            <person name="Kaster A.-K."/>
            <person name="Ovreas L."/>
            <person name="Rohde M."/>
            <person name="Galperin M.Y."/>
            <person name="Jogler C."/>
        </authorList>
    </citation>
    <scope>NUCLEOTIDE SEQUENCE [LARGE SCALE GENOMIC DNA]</scope>
    <source>
        <strain evidence="15 16">V7</strain>
    </source>
</reference>
<evidence type="ECO:0000259" key="14">
    <source>
        <dbReference type="Pfam" id="PF00266"/>
    </source>
</evidence>
<dbReference type="RefSeq" id="WP_146410556.1">
    <property type="nucleotide sequence ID" value="NZ_SJPZ01000001.1"/>
</dbReference>
<dbReference type="GO" id="GO:0006564">
    <property type="term" value="P:L-serine biosynthetic process"/>
    <property type="evidence" value="ECO:0007669"/>
    <property type="project" value="UniProtKB-UniRule"/>
</dbReference>
<feature type="binding site" evidence="12">
    <location>
        <begin position="248"/>
        <end position="249"/>
    </location>
    <ligand>
        <name>pyridoxal 5'-phosphate</name>
        <dbReference type="ChEBI" id="CHEBI:597326"/>
    </ligand>
</feature>
<comment type="subcellular location">
    <subcellularLocation>
        <location evidence="12">Cytoplasm</location>
    </subcellularLocation>
</comment>
<dbReference type="PROSITE" id="PS00595">
    <property type="entry name" value="AA_TRANSFER_CLASS_5"/>
    <property type="match status" value="1"/>
</dbReference>
<feature type="binding site" evidence="12">
    <location>
        <position position="183"/>
    </location>
    <ligand>
        <name>pyridoxal 5'-phosphate</name>
        <dbReference type="ChEBI" id="CHEBI:597326"/>
    </ligand>
</feature>
<dbReference type="NCBIfam" id="NF003764">
    <property type="entry name" value="PRK05355.1"/>
    <property type="match status" value="1"/>
</dbReference>
<feature type="binding site" evidence="12">
    <location>
        <position position="112"/>
    </location>
    <ligand>
        <name>pyridoxal 5'-phosphate</name>
        <dbReference type="ChEBI" id="CHEBI:597326"/>
    </ligand>
</feature>
<comment type="catalytic activity">
    <reaction evidence="11 12 13">
        <text>O-phospho-L-serine + 2-oxoglutarate = 3-phosphooxypyruvate + L-glutamate</text>
        <dbReference type="Rhea" id="RHEA:14329"/>
        <dbReference type="ChEBI" id="CHEBI:16810"/>
        <dbReference type="ChEBI" id="CHEBI:18110"/>
        <dbReference type="ChEBI" id="CHEBI:29985"/>
        <dbReference type="ChEBI" id="CHEBI:57524"/>
        <dbReference type="EC" id="2.6.1.52"/>
    </reaction>
</comment>
<evidence type="ECO:0000256" key="12">
    <source>
        <dbReference type="HAMAP-Rule" id="MF_00160"/>
    </source>
</evidence>
<name>A0A5C6FPC5_9PLAN</name>
<protein>
    <recommendedName>
        <fullName evidence="12">Phosphoserine aminotransferase</fullName>
        <ecNumber evidence="12">2.6.1.52</ecNumber>
    </recommendedName>
    <alternativeName>
        <fullName evidence="12">Phosphohydroxythreonine aminotransferase</fullName>
        <shortName evidence="12">PSAT</shortName>
    </alternativeName>
</protein>
<feature type="binding site" evidence="12">
    <location>
        <position position="162"/>
    </location>
    <ligand>
        <name>pyridoxal 5'-phosphate</name>
        <dbReference type="ChEBI" id="CHEBI:597326"/>
    </ligand>
</feature>
<evidence type="ECO:0000313" key="15">
    <source>
        <dbReference type="EMBL" id="TWU64972.1"/>
    </source>
</evidence>
<sequence length="373" mass="40526">MSSALTDSAQQRVFNFSAGPAALPLSVLEEVRDELVCYPGAGASIMEISHRDKRFVDLLHEAQATLRQLLGISDDYEVLFLQGGAALQFSMIPANLLRGTGKTAQYLLTGSWGKKAIKEAKKEGDALSIYDAGETNYDRLPAAGDYQVADDAAYLYYCSNETIQGVQFTDEPACPDSVPLVSDASSDFLCRPLDISKYGLLYACAQKNAGPAGVTVAIVRKDLLQRSPADLPGYLNYNNHAEADSEWNTPPTFAIYVLGKIAKWLRDDIGGLDAMLQQNQQKSQTLYQVIDQSNGFYRGHAQTEARSLMNVTFNLPNDDLQASFIAEAAKHDLAALKGHRSVGGIRASIYNAMPVEGVNTLASFMKDFAKANG</sequence>
<gene>
    <name evidence="12 15" type="primary">serC</name>
    <name evidence="15" type="ORF">V7x_05160</name>
</gene>
<dbReference type="AlphaFoldDB" id="A0A5C6FPC5"/>
<evidence type="ECO:0000256" key="13">
    <source>
        <dbReference type="RuleBase" id="RU004505"/>
    </source>
</evidence>
<organism evidence="15 16">
    <name type="scientific">Crateriforma conspicua</name>
    <dbReference type="NCBI Taxonomy" id="2527996"/>
    <lineage>
        <taxon>Bacteria</taxon>
        <taxon>Pseudomonadati</taxon>
        <taxon>Planctomycetota</taxon>
        <taxon>Planctomycetia</taxon>
        <taxon>Planctomycetales</taxon>
        <taxon>Planctomycetaceae</taxon>
        <taxon>Crateriforma</taxon>
    </lineage>
</organism>
<accession>A0A5C6FPC5</accession>
<feature type="modified residue" description="N6-(pyridoxal phosphate)lysine" evidence="12">
    <location>
        <position position="207"/>
    </location>
</feature>
<dbReference type="EC" id="2.6.1.52" evidence="12"/>
<dbReference type="OrthoDB" id="9809412at2"/>
<evidence type="ECO:0000256" key="11">
    <source>
        <dbReference type="ARBA" id="ARBA00049007"/>
    </source>
</evidence>
<dbReference type="EMBL" id="SJPZ01000001">
    <property type="protein sequence ID" value="TWU64972.1"/>
    <property type="molecule type" value="Genomic_DNA"/>
</dbReference>
<dbReference type="InterPro" id="IPR015421">
    <property type="entry name" value="PyrdxlP-dep_Trfase_major"/>
</dbReference>
<dbReference type="Pfam" id="PF00266">
    <property type="entry name" value="Aminotran_5"/>
    <property type="match status" value="1"/>
</dbReference>
<dbReference type="Gene3D" id="3.90.1150.10">
    <property type="entry name" value="Aspartate Aminotransferase, domain 1"/>
    <property type="match status" value="1"/>
</dbReference>
<keyword evidence="12" id="KW-0963">Cytoplasm</keyword>
<dbReference type="NCBIfam" id="TIGR01364">
    <property type="entry name" value="serC_1"/>
    <property type="match status" value="1"/>
</dbReference>
<comment type="function">
    <text evidence="12">Catalyzes the reversible conversion of 3-phosphohydroxypyruvate to phosphoserine and of 3-hydroxy-2-oxo-4-phosphonooxybutanoate to phosphohydroxythreonine.</text>
</comment>
<comment type="caution">
    <text evidence="12">Lacks conserved residue(s) required for the propagation of feature annotation.</text>
</comment>
<evidence type="ECO:0000256" key="2">
    <source>
        <dbReference type="ARBA" id="ARBA00005099"/>
    </source>
</evidence>
<dbReference type="InterPro" id="IPR020578">
    <property type="entry name" value="Aminotrans_V_PyrdxlP_BS"/>
</dbReference>
<evidence type="ECO:0000256" key="7">
    <source>
        <dbReference type="ARBA" id="ARBA00022898"/>
    </source>
</evidence>
<evidence type="ECO:0000256" key="6">
    <source>
        <dbReference type="ARBA" id="ARBA00022679"/>
    </source>
</evidence>
<dbReference type="GO" id="GO:0008615">
    <property type="term" value="P:pyridoxine biosynthetic process"/>
    <property type="evidence" value="ECO:0007669"/>
    <property type="project" value="UniProtKB-UniRule"/>
</dbReference>
<comment type="pathway">
    <text evidence="1 12">Cofactor biosynthesis; pyridoxine 5'-phosphate biosynthesis; pyridoxine 5'-phosphate from D-erythrose 4-phosphate: step 3/5.</text>
</comment>
<comment type="catalytic activity">
    <reaction evidence="10 12">
        <text>4-(phosphooxy)-L-threonine + 2-oxoglutarate = (R)-3-hydroxy-2-oxo-4-phosphooxybutanoate + L-glutamate</text>
        <dbReference type="Rhea" id="RHEA:16573"/>
        <dbReference type="ChEBI" id="CHEBI:16810"/>
        <dbReference type="ChEBI" id="CHEBI:29985"/>
        <dbReference type="ChEBI" id="CHEBI:58452"/>
        <dbReference type="ChEBI" id="CHEBI:58538"/>
        <dbReference type="EC" id="2.6.1.52"/>
    </reaction>
</comment>
<dbReference type="PANTHER" id="PTHR43247:SF1">
    <property type="entry name" value="PHOSPHOSERINE AMINOTRANSFERASE"/>
    <property type="match status" value="1"/>
</dbReference>
<dbReference type="InterPro" id="IPR015424">
    <property type="entry name" value="PyrdxlP-dep_Trfase"/>
</dbReference>
<dbReference type="InterPro" id="IPR015422">
    <property type="entry name" value="PyrdxlP-dep_Trfase_small"/>
</dbReference>
<feature type="domain" description="Aminotransferase class V" evidence="14">
    <location>
        <begin position="13"/>
        <end position="361"/>
    </location>
</feature>
<dbReference type="PANTHER" id="PTHR43247">
    <property type="entry name" value="PHOSPHOSERINE AMINOTRANSFERASE"/>
    <property type="match status" value="1"/>
</dbReference>
<feature type="binding site" evidence="12">
    <location>
        <position position="51"/>
    </location>
    <ligand>
        <name>L-glutamate</name>
        <dbReference type="ChEBI" id="CHEBI:29985"/>
    </ligand>
</feature>
<evidence type="ECO:0000256" key="5">
    <source>
        <dbReference type="ARBA" id="ARBA00022605"/>
    </source>
</evidence>
<comment type="pathway">
    <text evidence="2 12 13">Amino-acid biosynthesis; L-serine biosynthesis; L-serine from 3-phospho-D-glycerate: step 2/3.</text>
</comment>
<comment type="caution">
    <text evidence="15">The sequence shown here is derived from an EMBL/GenBank/DDBJ whole genome shotgun (WGS) entry which is preliminary data.</text>
</comment>
<dbReference type="HAMAP" id="MF_00160">
    <property type="entry name" value="SerC_aminotrans_5"/>
    <property type="match status" value="1"/>
</dbReference>
<dbReference type="Proteomes" id="UP000316476">
    <property type="component" value="Unassembled WGS sequence"/>
</dbReference>
<comment type="similarity">
    <text evidence="3 12">Belongs to the class-V pyridoxal-phosphate-dependent aminotransferase family. SerC subfamily.</text>
</comment>
<dbReference type="Gene3D" id="3.40.640.10">
    <property type="entry name" value="Type I PLP-dependent aspartate aminotransferase-like (Major domain)"/>
    <property type="match status" value="1"/>
</dbReference>
<keyword evidence="9 12" id="KW-0718">Serine biosynthesis</keyword>
<dbReference type="GO" id="GO:0004648">
    <property type="term" value="F:O-phospho-L-serine:2-oxoglutarate aminotransferase activity"/>
    <property type="evidence" value="ECO:0007669"/>
    <property type="project" value="UniProtKB-UniRule"/>
</dbReference>
<dbReference type="UniPathway" id="UPA00135">
    <property type="reaction ID" value="UER00197"/>
</dbReference>
<keyword evidence="7 12" id="KW-0663">Pyridoxal phosphate</keyword>
<keyword evidence="4 12" id="KW-0032">Aminotransferase</keyword>
<proteinExistence type="inferred from homology"/>
<evidence type="ECO:0000256" key="4">
    <source>
        <dbReference type="ARBA" id="ARBA00022576"/>
    </source>
</evidence>
<dbReference type="InterPro" id="IPR022278">
    <property type="entry name" value="Pser_aminoTfrase"/>
</dbReference>
<evidence type="ECO:0000256" key="1">
    <source>
        <dbReference type="ARBA" id="ARBA00004915"/>
    </source>
</evidence>
<dbReference type="GO" id="GO:0005737">
    <property type="term" value="C:cytoplasm"/>
    <property type="evidence" value="ECO:0007669"/>
    <property type="project" value="UniProtKB-SubCell"/>
</dbReference>
<comment type="cofactor">
    <cofactor evidence="12">
        <name>pyridoxal 5'-phosphate</name>
        <dbReference type="ChEBI" id="CHEBI:597326"/>
    </cofactor>
    <text evidence="12">Binds 1 pyridoxal phosphate per subunit.</text>
</comment>
<dbReference type="SUPFAM" id="SSF53383">
    <property type="entry name" value="PLP-dependent transferases"/>
    <property type="match status" value="1"/>
</dbReference>
<evidence type="ECO:0000313" key="16">
    <source>
        <dbReference type="Proteomes" id="UP000316476"/>
    </source>
</evidence>
<dbReference type="FunFam" id="3.90.1150.10:FF:000006">
    <property type="entry name" value="Phosphoserine aminotransferase"/>
    <property type="match status" value="1"/>
</dbReference>
<keyword evidence="6 12" id="KW-0808">Transferase</keyword>
<evidence type="ECO:0000256" key="10">
    <source>
        <dbReference type="ARBA" id="ARBA00047630"/>
    </source>
</evidence>
<feature type="binding site" evidence="12">
    <location>
        <position position="206"/>
    </location>
    <ligand>
        <name>pyridoxal 5'-phosphate</name>
        <dbReference type="ChEBI" id="CHEBI:597326"/>
    </ligand>
</feature>
<dbReference type="GO" id="GO:0030170">
    <property type="term" value="F:pyridoxal phosphate binding"/>
    <property type="evidence" value="ECO:0007669"/>
    <property type="project" value="UniProtKB-UniRule"/>
</dbReference>
<dbReference type="FunFam" id="3.40.640.10:FF:000010">
    <property type="entry name" value="Phosphoserine aminotransferase"/>
    <property type="match status" value="1"/>
</dbReference>